<evidence type="ECO:0000256" key="3">
    <source>
        <dbReference type="ARBA" id="ARBA00008273"/>
    </source>
</evidence>
<evidence type="ECO:0000256" key="11">
    <source>
        <dbReference type="NCBIfam" id="TIGR00928"/>
    </source>
</evidence>
<dbReference type="OrthoDB" id="9768878at2"/>
<dbReference type="FunFam" id="1.10.40.30:FF:000007">
    <property type="entry name" value="Adenylosuccinate lyase"/>
    <property type="match status" value="1"/>
</dbReference>
<dbReference type="GO" id="GO:0070626">
    <property type="term" value="F:(S)-2-(5-amino-1-(5-phospho-D-ribosyl)imidazole-4-carboxamido) succinate lyase (fumarate-forming) activity"/>
    <property type="evidence" value="ECO:0007669"/>
    <property type="project" value="TreeGrafter"/>
</dbReference>
<comment type="pathway">
    <text evidence="1 12">Purine metabolism; IMP biosynthesis via de novo pathway; 5-amino-1-(5-phospho-D-ribosyl)imidazole-4-carboxamide from 5-amino-1-(5-phospho-D-ribosyl)imidazole-4-carboxylate: step 2/2.</text>
</comment>
<comment type="similarity">
    <text evidence="3 12">Belongs to the lyase 1 family. Adenylosuccinate lyase subfamily.</text>
</comment>
<evidence type="ECO:0000256" key="4">
    <source>
        <dbReference type="ARBA" id="ARBA00012339"/>
    </source>
</evidence>
<dbReference type="PRINTS" id="PR00149">
    <property type="entry name" value="FUMRATELYASE"/>
</dbReference>
<dbReference type="GO" id="GO:0044208">
    <property type="term" value="P:'de novo' AMP biosynthetic process"/>
    <property type="evidence" value="ECO:0007669"/>
    <property type="project" value="UniProtKB-UniPathway"/>
</dbReference>
<dbReference type="InterPro" id="IPR022761">
    <property type="entry name" value="Fumarate_lyase_N"/>
</dbReference>
<evidence type="ECO:0000313" key="14">
    <source>
        <dbReference type="EMBL" id="KRT35975.1"/>
    </source>
</evidence>
<feature type="domain" description="Adenylosuccinate lyase C-terminal" evidence="13">
    <location>
        <begin position="349"/>
        <end position="429"/>
    </location>
</feature>
<organism evidence="14 15">
    <name type="scientific">Acetomicrobium hydrogeniformans ATCC BAA-1850</name>
    <dbReference type="NCBI Taxonomy" id="592015"/>
    <lineage>
        <taxon>Bacteria</taxon>
        <taxon>Thermotogati</taxon>
        <taxon>Synergistota</taxon>
        <taxon>Synergistia</taxon>
        <taxon>Synergistales</taxon>
        <taxon>Acetomicrobiaceae</taxon>
        <taxon>Acetomicrobium</taxon>
    </lineage>
</organism>
<dbReference type="EMBL" id="ACJX03000001">
    <property type="protein sequence ID" value="KRT35975.1"/>
    <property type="molecule type" value="Genomic_DNA"/>
</dbReference>
<dbReference type="GO" id="GO:0005829">
    <property type="term" value="C:cytosol"/>
    <property type="evidence" value="ECO:0007669"/>
    <property type="project" value="TreeGrafter"/>
</dbReference>
<evidence type="ECO:0000313" key="15">
    <source>
        <dbReference type="Proteomes" id="UP000005273"/>
    </source>
</evidence>
<dbReference type="Pfam" id="PF00206">
    <property type="entry name" value="Lyase_1"/>
    <property type="match status" value="1"/>
</dbReference>
<dbReference type="SUPFAM" id="SSF48557">
    <property type="entry name" value="L-aspartase-like"/>
    <property type="match status" value="1"/>
</dbReference>
<dbReference type="EC" id="4.3.2.2" evidence="4 11"/>
<evidence type="ECO:0000256" key="10">
    <source>
        <dbReference type="ARBA" id="ARBA00049115"/>
    </source>
</evidence>
<comment type="catalytic activity">
    <reaction evidence="10">
        <text>N(6)-(1,2-dicarboxyethyl)-AMP = fumarate + AMP</text>
        <dbReference type="Rhea" id="RHEA:16853"/>
        <dbReference type="ChEBI" id="CHEBI:29806"/>
        <dbReference type="ChEBI" id="CHEBI:57567"/>
        <dbReference type="ChEBI" id="CHEBI:456215"/>
        <dbReference type="EC" id="4.3.2.2"/>
    </reaction>
    <physiologicalReaction direction="left-to-right" evidence="10">
        <dbReference type="Rhea" id="RHEA:16854"/>
    </physiologicalReaction>
</comment>
<name>A0A0T5XCB3_9BACT</name>
<dbReference type="InterPro" id="IPR000362">
    <property type="entry name" value="Fumarate_lyase_fam"/>
</dbReference>
<evidence type="ECO:0000256" key="8">
    <source>
        <dbReference type="ARBA" id="ARBA00024477"/>
    </source>
</evidence>
<dbReference type="FunFam" id="1.20.200.10:FF:000008">
    <property type="entry name" value="Adenylosuccinate lyase"/>
    <property type="match status" value="1"/>
</dbReference>
<dbReference type="AlphaFoldDB" id="A0A0T5XCB3"/>
<keyword evidence="7 12" id="KW-0456">Lyase</keyword>
<reference evidence="15" key="1">
    <citation type="submission" date="2012-09" db="EMBL/GenBank/DDBJ databases">
        <authorList>
            <person name="Weinstock G."/>
            <person name="Sodergren E."/>
            <person name="Clifton S."/>
            <person name="Fulton L."/>
            <person name="Fulton B."/>
            <person name="Courtney L."/>
            <person name="Fronick C."/>
            <person name="Harrison M."/>
            <person name="Strong C."/>
            <person name="Farmer C."/>
            <person name="Delehaunty K."/>
            <person name="Markovic C."/>
            <person name="Hall O."/>
            <person name="Minx P."/>
            <person name="Tomlinson C."/>
            <person name="Mitreva M."/>
            <person name="Nelson J."/>
            <person name="Hou S."/>
            <person name="Wollam A."/>
            <person name="Pepin K.H."/>
            <person name="Johnson M."/>
            <person name="Bhonagiri V."/>
            <person name="Nash W.E."/>
            <person name="Suruliraj S."/>
            <person name="Warren W."/>
            <person name="Chinwalla A."/>
            <person name="Mardis E.R."/>
            <person name="Wilson R.K."/>
        </authorList>
    </citation>
    <scope>NUCLEOTIDE SEQUENCE [LARGE SCALE GENOMIC DNA]</scope>
    <source>
        <strain evidence="15">OS1</strain>
    </source>
</reference>
<dbReference type="GO" id="GO:0006189">
    <property type="term" value="P:'de novo' IMP biosynthetic process"/>
    <property type="evidence" value="ECO:0007669"/>
    <property type="project" value="UniProtKB-UniPathway"/>
</dbReference>
<dbReference type="InterPro" id="IPR004769">
    <property type="entry name" value="Pur_lyase"/>
</dbReference>
<dbReference type="UniPathway" id="UPA00074">
    <property type="reaction ID" value="UER00132"/>
</dbReference>
<dbReference type="UniPathway" id="UPA00075">
    <property type="reaction ID" value="UER00336"/>
</dbReference>
<keyword evidence="6 12" id="KW-0658">Purine biosynthesis</keyword>
<evidence type="ECO:0000256" key="12">
    <source>
        <dbReference type="RuleBase" id="RU361172"/>
    </source>
</evidence>
<dbReference type="Gene3D" id="1.10.40.30">
    <property type="entry name" value="Fumarase/aspartase (C-terminal domain)"/>
    <property type="match status" value="1"/>
</dbReference>
<dbReference type="InterPro" id="IPR008948">
    <property type="entry name" value="L-Aspartase-like"/>
</dbReference>
<dbReference type="CDD" id="cd01360">
    <property type="entry name" value="Adenylsuccinate_lyase_1"/>
    <property type="match status" value="1"/>
</dbReference>
<gene>
    <name evidence="14" type="ORF">HMPREF1705_03237</name>
</gene>
<dbReference type="InterPro" id="IPR024083">
    <property type="entry name" value="Fumarase/histidase_N"/>
</dbReference>
<evidence type="ECO:0000256" key="6">
    <source>
        <dbReference type="ARBA" id="ARBA00022755"/>
    </source>
</evidence>
<protein>
    <recommendedName>
        <fullName evidence="5 11">Adenylosuccinate lyase</fullName>
        <shortName evidence="12">ASL</shortName>
        <ecNumber evidence="4 11">4.3.2.2</ecNumber>
    </recommendedName>
    <alternativeName>
        <fullName evidence="9 12">Adenylosuccinase</fullName>
    </alternativeName>
</protein>
<comment type="pathway">
    <text evidence="2 12">Purine metabolism; AMP biosynthesis via de novo pathway; AMP from IMP: step 2/2.</text>
</comment>
<dbReference type="STRING" id="592015.HMPREF1705_03237"/>
<dbReference type="Pfam" id="PF10397">
    <property type="entry name" value="ADSL_C"/>
    <property type="match status" value="1"/>
</dbReference>
<comment type="catalytic activity">
    <reaction evidence="8">
        <text>(2S)-2-[5-amino-1-(5-phospho-beta-D-ribosyl)imidazole-4-carboxamido]succinate = 5-amino-1-(5-phospho-beta-D-ribosyl)imidazole-4-carboxamide + fumarate</text>
        <dbReference type="Rhea" id="RHEA:23920"/>
        <dbReference type="ChEBI" id="CHEBI:29806"/>
        <dbReference type="ChEBI" id="CHEBI:58443"/>
        <dbReference type="ChEBI" id="CHEBI:58475"/>
        <dbReference type="EC" id="4.3.2.2"/>
    </reaction>
    <physiologicalReaction direction="left-to-right" evidence="8">
        <dbReference type="Rhea" id="RHEA:23921"/>
    </physiologicalReaction>
</comment>
<evidence type="ECO:0000256" key="1">
    <source>
        <dbReference type="ARBA" id="ARBA00004706"/>
    </source>
</evidence>
<dbReference type="InterPro" id="IPR019468">
    <property type="entry name" value="AdenyloSucc_lyase_C"/>
</dbReference>
<dbReference type="NCBIfam" id="TIGR00928">
    <property type="entry name" value="purB"/>
    <property type="match status" value="1"/>
</dbReference>
<evidence type="ECO:0000259" key="13">
    <source>
        <dbReference type="SMART" id="SM00998"/>
    </source>
</evidence>
<dbReference type="SMART" id="SM00998">
    <property type="entry name" value="ADSL_C"/>
    <property type="match status" value="1"/>
</dbReference>
<sequence length="430" mass="49357">MIERYETEVMRHIWSDENKYRTWLEVELAVCCAWKEEGVIPQEAYEVIKERATFDIERIKEIESKVHHDVIAFVSCVAESVGEEGRFIHLGLTSSDVLDTASALLLKRSLEVVMEELTLLSKLVLDKAFSCKYLPCIGRTHGVHAEPMSFGLKLLNWHSQLKRSEERLSLAHDQINYGKISGAVGTYAHCPPSIEKKACLLLGLKPAPISNQILQRDSHAFLLQTLALLASSLENMALEIRHLQRTEVLEAMEPFSKGQKGSSAMPHKRNPILCERICGMARLLRGYSLSAMENVALWHERDISHSSVERVIWPDAFHITHYMIRTFKRIVEFMEIDAERMAKNIELTRGLIFSQRVLLALVERGMNRDEAYEVVQRYALKCWNGEGDFRVILSQDPAISSLLSADQLRELFDVGYYLRYVDDIFDRFDK</sequence>
<dbReference type="Proteomes" id="UP000005273">
    <property type="component" value="Unassembled WGS sequence"/>
</dbReference>
<evidence type="ECO:0000256" key="2">
    <source>
        <dbReference type="ARBA" id="ARBA00004734"/>
    </source>
</evidence>
<evidence type="ECO:0000256" key="9">
    <source>
        <dbReference type="ARBA" id="ARBA00030717"/>
    </source>
</evidence>
<comment type="caution">
    <text evidence="14">The sequence shown here is derived from an EMBL/GenBank/DDBJ whole genome shotgun (WGS) entry which is preliminary data.</text>
</comment>
<evidence type="ECO:0000256" key="5">
    <source>
        <dbReference type="ARBA" id="ARBA00017058"/>
    </source>
</evidence>
<dbReference type="InterPro" id="IPR020557">
    <property type="entry name" value="Fumarate_lyase_CS"/>
</dbReference>
<dbReference type="PROSITE" id="PS00163">
    <property type="entry name" value="FUMARATE_LYASES"/>
    <property type="match status" value="1"/>
</dbReference>
<dbReference type="GO" id="GO:0004018">
    <property type="term" value="F:N6-(1,2-dicarboxyethyl)AMP AMP-lyase (fumarate-forming) activity"/>
    <property type="evidence" value="ECO:0007669"/>
    <property type="project" value="UniProtKB-UniRule"/>
</dbReference>
<dbReference type="eggNOG" id="COG0015">
    <property type="taxonomic scope" value="Bacteria"/>
</dbReference>
<proteinExistence type="inferred from homology"/>
<dbReference type="PANTHER" id="PTHR43172:SF1">
    <property type="entry name" value="ADENYLOSUCCINATE LYASE"/>
    <property type="match status" value="1"/>
</dbReference>
<dbReference type="Gene3D" id="1.20.200.10">
    <property type="entry name" value="Fumarase/aspartase (Central domain)"/>
    <property type="match status" value="1"/>
</dbReference>
<dbReference type="Gene3D" id="1.10.275.10">
    <property type="entry name" value="Fumarase/aspartase (N-terminal domain)"/>
    <property type="match status" value="1"/>
</dbReference>
<accession>A0A0T5XCB3</accession>
<dbReference type="PANTHER" id="PTHR43172">
    <property type="entry name" value="ADENYLOSUCCINATE LYASE"/>
    <property type="match status" value="1"/>
</dbReference>
<keyword evidence="15" id="KW-1185">Reference proteome</keyword>
<evidence type="ECO:0000256" key="7">
    <source>
        <dbReference type="ARBA" id="ARBA00023239"/>
    </source>
</evidence>
<dbReference type="RefSeq" id="WP_057940878.1">
    <property type="nucleotide sequence ID" value="NZ_ACJX03000001.1"/>
</dbReference>